<evidence type="ECO:0000256" key="9">
    <source>
        <dbReference type="ARBA" id="ARBA00047820"/>
    </source>
</evidence>
<comment type="caution">
    <text evidence="10">The sequence shown here is derived from an EMBL/GenBank/DDBJ whole genome shotgun (WGS) entry which is preliminary data.</text>
</comment>
<evidence type="ECO:0000256" key="6">
    <source>
        <dbReference type="ARBA" id="ARBA00022801"/>
    </source>
</evidence>
<dbReference type="InterPro" id="IPR008162">
    <property type="entry name" value="Pyrophosphatase"/>
</dbReference>
<proteinExistence type="inferred from homology"/>
<keyword evidence="7" id="KW-0460">Magnesium</keyword>
<keyword evidence="11" id="KW-1185">Reference proteome</keyword>
<dbReference type="HAMAP" id="MF_00209">
    <property type="entry name" value="Inorganic_PPase"/>
    <property type="match status" value="1"/>
</dbReference>
<dbReference type="Proteomes" id="UP001431209">
    <property type="component" value="Unassembled WGS sequence"/>
</dbReference>
<organism evidence="10 11">
    <name type="scientific">Acrasis kona</name>
    <dbReference type="NCBI Taxonomy" id="1008807"/>
    <lineage>
        <taxon>Eukaryota</taxon>
        <taxon>Discoba</taxon>
        <taxon>Heterolobosea</taxon>
        <taxon>Tetramitia</taxon>
        <taxon>Eutetramitia</taxon>
        <taxon>Acrasidae</taxon>
        <taxon>Acrasis</taxon>
    </lineage>
</organism>
<sequence length="199" mass="22623">MAHAWHDLEIGENSPEIFNAVIEVPKGSKVKYELDKGTGLVKVDRILSSSMVYPANYGFIPQTYGEDHDPLDVLVLMQTSVVPLAFLRVKPIGVMLMVDCGEPDHKIICVHADDPEYRDYNNINELPSHKLAELKIFFEDYKKLEKKVVVVEGYKGPEEAKAIIVQGVTHYQEYVNSQKEGFMSPKFQLYKNFFSGKPQ</sequence>
<dbReference type="GO" id="GO:0005737">
    <property type="term" value="C:cytoplasm"/>
    <property type="evidence" value="ECO:0007669"/>
    <property type="project" value="InterPro"/>
</dbReference>
<evidence type="ECO:0000256" key="7">
    <source>
        <dbReference type="ARBA" id="ARBA00022842"/>
    </source>
</evidence>
<evidence type="ECO:0000256" key="5">
    <source>
        <dbReference type="ARBA" id="ARBA00022723"/>
    </source>
</evidence>
<keyword evidence="6" id="KW-0378">Hydrolase</keyword>
<protein>
    <recommendedName>
        <fullName evidence="8">Inorganic pyrophosphatase</fullName>
        <ecNumber evidence="3">3.6.1.1</ecNumber>
    </recommendedName>
</protein>
<evidence type="ECO:0000256" key="3">
    <source>
        <dbReference type="ARBA" id="ARBA00012146"/>
    </source>
</evidence>
<dbReference type="GO" id="GO:0000287">
    <property type="term" value="F:magnesium ion binding"/>
    <property type="evidence" value="ECO:0007669"/>
    <property type="project" value="InterPro"/>
</dbReference>
<accession>A0AAW2Z7R4</accession>
<evidence type="ECO:0000313" key="10">
    <source>
        <dbReference type="EMBL" id="KAL0484988.1"/>
    </source>
</evidence>
<dbReference type="GO" id="GO:0006796">
    <property type="term" value="P:phosphate-containing compound metabolic process"/>
    <property type="evidence" value="ECO:0007669"/>
    <property type="project" value="InterPro"/>
</dbReference>
<evidence type="ECO:0000256" key="8">
    <source>
        <dbReference type="ARBA" id="ARBA00040300"/>
    </source>
</evidence>
<evidence type="ECO:0000256" key="1">
    <source>
        <dbReference type="ARBA" id="ARBA00001946"/>
    </source>
</evidence>
<keyword evidence="4" id="KW-0963">Cytoplasm</keyword>
<dbReference type="FunFam" id="3.90.80.10:FF:000003">
    <property type="entry name" value="Inorganic pyrophosphatase"/>
    <property type="match status" value="1"/>
</dbReference>
<dbReference type="SUPFAM" id="SSF50324">
    <property type="entry name" value="Inorganic pyrophosphatase"/>
    <property type="match status" value="1"/>
</dbReference>
<dbReference type="AlphaFoldDB" id="A0AAW2Z7R4"/>
<dbReference type="EMBL" id="JAOPGA020001095">
    <property type="protein sequence ID" value="KAL0484988.1"/>
    <property type="molecule type" value="Genomic_DNA"/>
</dbReference>
<dbReference type="EC" id="3.6.1.1" evidence="3"/>
<gene>
    <name evidence="10" type="ORF">AKO1_003793</name>
</gene>
<name>A0AAW2Z7R4_9EUKA</name>
<comment type="catalytic activity">
    <reaction evidence="9">
        <text>diphosphate + H2O = 2 phosphate + H(+)</text>
        <dbReference type="Rhea" id="RHEA:24576"/>
        <dbReference type="ChEBI" id="CHEBI:15377"/>
        <dbReference type="ChEBI" id="CHEBI:15378"/>
        <dbReference type="ChEBI" id="CHEBI:33019"/>
        <dbReference type="ChEBI" id="CHEBI:43474"/>
        <dbReference type="EC" id="3.6.1.1"/>
    </reaction>
</comment>
<keyword evidence="5" id="KW-0479">Metal-binding</keyword>
<dbReference type="InterPro" id="IPR036649">
    <property type="entry name" value="Pyrophosphatase_sf"/>
</dbReference>
<evidence type="ECO:0000313" key="11">
    <source>
        <dbReference type="Proteomes" id="UP001431209"/>
    </source>
</evidence>
<dbReference type="Gene3D" id="3.90.80.10">
    <property type="entry name" value="Inorganic pyrophosphatase"/>
    <property type="match status" value="1"/>
</dbReference>
<evidence type="ECO:0000256" key="4">
    <source>
        <dbReference type="ARBA" id="ARBA00022490"/>
    </source>
</evidence>
<comment type="cofactor">
    <cofactor evidence="1">
        <name>Mg(2+)</name>
        <dbReference type="ChEBI" id="CHEBI:18420"/>
    </cofactor>
</comment>
<reference evidence="10 11" key="1">
    <citation type="submission" date="2024-03" db="EMBL/GenBank/DDBJ databases">
        <title>The Acrasis kona genome and developmental transcriptomes reveal deep origins of eukaryotic multicellular pathways.</title>
        <authorList>
            <person name="Sheikh S."/>
            <person name="Fu C.-J."/>
            <person name="Brown M.W."/>
            <person name="Baldauf S.L."/>
        </authorList>
    </citation>
    <scope>NUCLEOTIDE SEQUENCE [LARGE SCALE GENOMIC DNA]</scope>
    <source>
        <strain evidence="10 11">ATCC MYA-3509</strain>
    </source>
</reference>
<dbReference type="CDD" id="cd00412">
    <property type="entry name" value="pyrophosphatase"/>
    <property type="match status" value="1"/>
</dbReference>
<evidence type="ECO:0000256" key="2">
    <source>
        <dbReference type="ARBA" id="ARBA00006220"/>
    </source>
</evidence>
<dbReference type="Pfam" id="PF00719">
    <property type="entry name" value="Pyrophosphatase"/>
    <property type="match status" value="1"/>
</dbReference>
<dbReference type="PANTHER" id="PTHR10286">
    <property type="entry name" value="INORGANIC PYROPHOSPHATASE"/>
    <property type="match status" value="1"/>
</dbReference>
<comment type="similarity">
    <text evidence="2">Belongs to the PPase family.</text>
</comment>
<dbReference type="GO" id="GO:0004427">
    <property type="term" value="F:inorganic diphosphate phosphatase activity"/>
    <property type="evidence" value="ECO:0007669"/>
    <property type="project" value="UniProtKB-EC"/>
</dbReference>